<proteinExistence type="predicted"/>
<protein>
    <submittedName>
        <fullName evidence="1">Uncharacterized protein</fullName>
    </submittedName>
</protein>
<accession>A0A6A4H5F2</accession>
<evidence type="ECO:0000313" key="1">
    <source>
        <dbReference type="EMBL" id="KAE9393422.1"/>
    </source>
</evidence>
<dbReference type="Proteomes" id="UP000799118">
    <property type="component" value="Unassembled WGS sequence"/>
</dbReference>
<organism evidence="1 2">
    <name type="scientific">Gymnopus androsaceus JB14</name>
    <dbReference type="NCBI Taxonomy" id="1447944"/>
    <lineage>
        <taxon>Eukaryota</taxon>
        <taxon>Fungi</taxon>
        <taxon>Dikarya</taxon>
        <taxon>Basidiomycota</taxon>
        <taxon>Agaricomycotina</taxon>
        <taxon>Agaricomycetes</taxon>
        <taxon>Agaricomycetidae</taxon>
        <taxon>Agaricales</taxon>
        <taxon>Marasmiineae</taxon>
        <taxon>Omphalotaceae</taxon>
        <taxon>Gymnopus</taxon>
    </lineage>
</organism>
<dbReference type="OrthoDB" id="3071542at2759"/>
<gene>
    <name evidence="1" type="ORF">BT96DRAFT_224541</name>
</gene>
<dbReference type="EMBL" id="ML769572">
    <property type="protein sequence ID" value="KAE9393422.1"/>
    <property type="molecule type" value="Genomic_DNA"/>
</dbReference>
<evidence type="ECO:0000313" key="2">
    <source>
        <dbReference type="Proteomes" id="UP000799118"/>
    </source>
</evidence>
<keyword evidence="2" id="KW-1185">Reference proteome</keyword>
<reference evidence="1" key="1">
    <citation type="journal article" date="2019" name="Environ. Microbiol.">
        <title>Fungal ecological strategies reflected in gene transcription - a case study of two litter decomposers.</title>
        <authorList>
            <person name="Barbi F."/>
            <person name="Kohler A."/>
            <person name="Barry K."/>
            <person name="Baskaran P."/>
            <person name="Daum C."/>
            <person name="Fauchery L."/>
            <person name="Ihrmark K."/>
            <person name="Kuo A."/>
            <person name="LaButti K."/>
            <person name="Lipzen A."/>
            <person name="Morin E."/>
            <person name="Grigoriev I.V."/>
            <person name="Henrissat B."/>
            <person name="Lindahl B."/>
            <person name="Martin F."/>
        </authorList>
    </citation>
    <scope>NUCLEOTIDE SEQUENCE</scope>
    <source>
        <strain evidence="1">JB14</strain>
    </source>
</reference>
<dbReference type="AlphaFoldDB" id="A0A6A4H5F2"/>
<sequence length="319" mass="36779">MDGVELSRIPGMYFRYQFFVEIEIPTRNNLAAAGLVQCHHLCQDKSDFVFLGSKIRMVLHASNIWRKLPIHLTDCNVYLFIAPVKVAQFLDTPQFAFAEQPYFWSLDPSGSLKLNEETQKLLGLPSFDTLVVGERWDPIGLSAVRKYMELKKLDPLEYSRAQNYPIFKLSGHICDDDDLEIIDAASEGISSDTLDDKDAWELISKETQADSLHATDDEETIFLPWSQHCPERHPHTYSCSFGLNYTRPKLRELRHSRSCSSLIVNGTIHEPLGDRIHNALYASSQPRQYNIEQNVWQSIEYKNLIPHEHIDYCLNLIDY</sequence>
<name>A0A6A4H5F2_9AGAR</name>